<feature type="domain" description="YrdC-like" evidence="11">
    <location>
        <begin position="230"/>
        <end position="410"/>
    </location>
</feature>
<dbReference type="Pfam" id="PF01300">
    <property type="entry name" value="Sua5_yciO_yrdC"/>
    <property type="match status" value="1"/>
</dbReference>
<dbReference type="PIRSF" id="PIRSF006256">
    <property type="entry name" value="CMPcnvr_hdrg_mat"/>
    <property type="match status" value="1"/>
</dbReference>
<keyword evidence="5" id="KW-0863">Zinc-finger</keyword>
<keyword evidence="6" id="KW-0862">Zinc</keyword>
<dbReference type="PANTHER" id="PTHR42959:SF1">
    <property type="entry name" value="CARBAMOYLTRANSFERASE HYPF"/>
    <property type="match status" value="1"/>
</dbReference>
<evidence type="ECO:0000256" key="5">
    <source>
        <dbReference type="ARBA" id="ARBA00022771"/>
    </source>
</evidence>
<evidence type="ECO:0000259" key="10">
    <source>
        <dbReference type="PROSITE" id="PS51160"/>
    </source>
</evidence>
<dbReference type="InterPro" id="IPR041440">
    <property type="entry name" value="HypF_C"/>
</dbReference>
<organism evidence="12 13">
    <name type="scientific">Deinococcus xinjiangensis</name>
    <dbReference type="NCBI Taxonomy" id="457454"/>
    <lineage>
        <taxon>Bacteria</taxon>
        <taxon>Thermotogati</taxon>
        <taxon>Deinococcota</taxon>
        <taxon>Deinococci</taxon>
        <taxon>Deinococcales</taxon>
        <taxon>Deinococcaceae</taxon>
        <taxon>Deinococcus</taxon>
    </lineage>
</organism>
<protein>
    <recommendedName>
        <fullName evidence="8">Carbamoyltransferase</fullName>
        <ecNumber evidence="8">6.2.-.-</ecNumber>
    </recommendedName>
</protein>
<dbReference type="Pfam" id="PF17788">
    <property type="entry name" value="HypF_C"/>
    <property type="match status" value="1"/>
</dbReference>
<feature type="active site" evidence="9">
    <location>
        <position position="56"/>
    </location>
</feature>
<dbReference type="Proteomes" id="UP001458946">
    <property type="component" value="Unassembled WGS sequence"/>
</dbReference>
<dbReference type="Gene3D" id="3.30.420.40">
    <property type="match status" value="1"/>
</dbReference>
<evidence type="ECO:0000313" key="13">
    <source>
        <dbReference type="Proteomes" id="UP001458946"/>
    </source>
</evidence>
<comment type="catalytic activity">
    <reaction evidence="7">
        <text>C-terminal L-cysteinyl-[HypE protein] + carbamoyl phosphate + ATP + H2O = C-terminal S-carboxamide-L-cysteinyl-[HypE protein] + AMP + phosphate + diphosphate + H(+)</text>
        <dbReference type="Rhea" id="RHEA:55636"/>
        <dbReference type="Rhea" id="RHEA-COMP:14247"/>
        <dbReference type="Rhea" id="RHEA-COMP:14392"/>
        <dbReference type="ChEBI" id="CHEBI:15377"/>
        <dbReference type="ChEBI" id="CHEBI:15378"/>
        <dbReference type="ChEBI" id="CHEBI:30616"/>
        <dbReference type="ChEBI" id="CHEBI:33019"/>
        <dbReference type="ChEBI" id="CHEBI:43474"/>
        <dbReference type="ChEBI" id="CHEBI:58228"/>
        <dbReference type="ChEBI" id="CHEBI:76913"/>
        <dbReference type="ChEBI" id="CHEBI:139126"/>
        <dbReference type="ChEBI" id="CHEBI:456215"/>
    </reaction>
</comment>
<evidence type="ECO:0000256" key="1">
    <source>
        <dbReference type="ARBA" id="ARBA00004711"/>
    </source>
</evidence>
<dbReference type="InterPro" id="IPR051060">
    <property type="entry name" value="Carbamoyltrans_HypF-like"/>
</dbReference>
<dbReference type="PROSITE" id="PS51160">
    <property type="entry name" value="ACYLPHOSPHATASE_3"/>
    <property type="match status" value="1"/>
</dbReference>
<dbReference type="EMBL" id="BAABRN010000002">
    <property type="protein sequence ID" value="GAA5500583.1"/>
    <property type="molecule type" value="Genomic_DNA"/>
</dbReference>
<dbReference type="InterPro" id="IPR006070">
    <property type="entry name" value="Sua5-like_dom"/>
</dbReference>
<evidence type="ECO:0000256" key="7">
    <source>
        <dbReference type="ARBA" id="ARBA00048220"/>
    </source>
</evidence>
<dbReference type="Gene3D" id="3.90.870.50">
    <property type="match status" value="1"/>
</dbReference>
<evidence type="ECO:0000256" key="9">
    <source>
        <dbReference type="PROSITE-ProRule" id="PRU00520"/>
    </source>
</evidence>
<proteinExistence type="inferred from homology"/>
<dbReference type="SUPFAM" id="SSF53067">
    <property type="entry name" value="Actin-like ATPase domain"/>
    <property type="match status" value="1"/>
</dbReference>
<dbReference type="Gene3D" id="3.30.420.360">
    <property type="match status" value="1"/>
</dbReference>
<keyword evidence="3" id="KW-0436">Ligase</keyword>
<comment type="pathway">
    <text evidence="1">Protein modification; [NiFe] hydrogenase maturation.</text>
</comment>
<dbReference type="PROSITE" id="PS00150">
    <property type="entry name" value="ACYLPHOSPHATASE_1"/>
    <property type="match status" value="1"/>
</dbReference>
<dbReference type="SUPFAM" id="SSF55821">
    <property type="entry name" value="YrdC/RibB"/>
    <property type="match status" value="1"/>
</dbReference>
<dbReference type="InterPro" id="IPR055128">
    <property type="entry name" value="HypF_C_2"/>
</dbReference>
<dbReference type="InterPro" id="IPR017968">
    <property type="entry name" value="Acylphosphatase_CS"/>
</dbReference>
<accession>A0ABP9V9A3</accession>
<comment type="similarity">
    <text evidence="2 8">Belongs to the carbamoyltransferase HypF family.</text>
</comment>
<reference evidence="12 13" key="1">
    <citation type="submission" date="2024-02" db="EMBL/GenBank/DDBJ databases">
        <title>Deinococcus xinjiangensis NBRC 107630.</title>
        <authorList>
            <person name="Ichikawa N."/>
            <person name="Katano-Makiyama Y."/>
            <person name="Hidaka K."/>
        </authorList>
    </citation>
    <scope>NUCLEOTIDE SEQUENCE [LARGE SCALE GENOMIC DNA]</scope>
    <source>
        <strain evidence="12 13">NBRC 107630</strain>
    </source>
</reference>
<dbReference type="InterPro" id="IPR017945">
    <property type="entry name" value="DHBP_synth_RibB-like_a/b_dom"/>
</dbReference>
<evidence type="ECO:0000256" key="6">
    <source>
        <dbReference type="ARBA" id="ARBA00022833"/>
    </source>
</evidence>
<dbReference type="PANTHER" id="PTHR42959">
    <property type="entry name" value="CARBAMOYLTRANSFERASE"/>
    <property type="match status" value="1"/>
</dbReference>
<dbReference type="InterPro" id="IPR036046">
    <property type="entry name" value="Acylphosphatase-like_dom_sf"/>
</dbReference>
<keyword evidence="9" id="KW-0378">Hydrolase</keyword>
<dbReference type="InterPro" id="IPR001792">
    <property type="entry name" value="Acylphosphatase-like_dom"/>
</dbReference>
<dbReference type="EC" id="6.2.-.-" evidence="8"/>
<gene>
    <name evidence="12" type="primary">hypF</name>
    <name evidence="12" type="ORF">Dxin01_00304</name>
</gene>
<comment type="caution">
    <text evidence="12">The sequence shown here is derived from an EMBL/GenBank/DDBJ whole genome shotgun (WGS) entry which is preliminary data.</text>
</comment>
<dbReference type="InterPro" id="IPR004421">
    <property type="entry name" value="Carbamoyltransferase_HypF"/>
</dbReference>
<feature type="active site" evidence="9">
    <location>
        <position position="38"/>
    </location>
</feature>
<evidence type="ECO:0000259" key="11">
    <source>
        <dbReference type="PROSITE" id="PS51163"/>
    </source>
</evidence>
<dbReference type="PROSITE" id="PS51163">
    <property type="entry name" value="YRDC"/>
    <property type="match status" value="1"/>
</dbReference>
<sequence length="765" mass="81419">MEKSCRWASAGAGASLPTLNNTAHLICIRGVVQGVGFRPFVYRLALRHGLRGWVRNDPSGVTVHLEGESLGTFLHDLRAELPPAAVLEDVQVREIPAEGFPDFQIIHSEAGGAIVTRISPDLAPCPDCLREMRDPNDRRYRYPYINCTNCGPRLSIILGLPYDRPQTTMKGWPLCEDCQREYDDPLNRRYHAQPVACPTCGPSFTLSTCGGGGACDQLNFDSSPENLRGFPALQQAAQLLQAGQILAVKGVGGYHLMCDALREDAVHALRERKFRKDKPFALLARDLETARSVIHLTAQDEEILTGTARSILLAPAKIELPEVAPLFGQLGVMLPSSPLQELLFDAGAPPLLVATSGNRSSEPMVMDDAEALESLAALADAFLIGERPIARRVDDSVVMSGGGVVRRARGLAPAVTAKIPSDTPILAVGADLKNAVTLVVGGQAFTGAYIGDLDHLACREAHQEAVQDLLGMYGLTSNDCVVAHDLHPQYVSTGLALELPALKHVAVQHHHAHLASVLAEHDLWHEPALGLILDGTGYGPDGTIWGGEFLLGSLSSGFERVGHFYPAPLVGGDAAARLPAQAAVGYLAAAGLPVPDSFPLQARRAAGLARSAIQTTSAGRLFDAVAALLGFSGPQTYEGQAAMWLESLARQASGTEALPFIWDGQTLDWRPALAALATADIQQAALAFHVGLADALAQAARELCEQNKITTIGLSGGVWQNSLLLNLVGQRLGQEFRVLLPRHVPANDGGLSLGQAAVAASRQFG</sequence>
<evidence type="ECO:0000313" key="12">
    <source>
        <dbReference type="EMBL" id="GAA5500583.1"/>
    </source>
</evidence>
<keyword evidence="4" id="KW-0479">Metal-binding</keyword>
<evidence type="ECO:0000256" key="3">
    <source>
        <dbReference type="ARBA" id="ARBA00022598"/>
    </source>
</evidence>
<dbReference type="NCBIfam" id="TIGR00143">
    <property type="entry name" value="hypF"/>
    <property type="match status" value="1"/>
</dbReference>
<dbReference type="Pfam" id="PF22521">
    <property type="entry name" value="HypF_C_2"/>
    <property type="match status" value="1"/>
</dbReference>
<evidence type="ECO:0000256" key="4">
    <source>
        <dbReference type="ARBA" id="ARBA00022723"/>
    </source>
</evidence>
<dbReference type="InterPro" id="IPR011125">
    <property type="entry name" value="Znf_HypF"/>
</dbReference>
<dbReference type="Gene3D" id="3.30.110.120">
    <property type="match status" value="1"/>
</dbReference>
<keyword evidence="13" id="KW-1185">Reference proteome</keyword>
<feature type="domain" description="Acylphosphatase-like" evidence="10">
    <location>
        <begin position="23"/>
        <end position="107"/>
    </location>
</feature>
<dbReference type="SUPFAM" id="SSF54975">
    <property type="entry name" value="Acylphosphatase/BLUF domain-like"/>
    <property type="match status" value="1"/>
</dbReference>
<comment type="catalytic activity">
    <reaction evidence="9">
        <text>an acyl phosphate + H2O = a carboxylate + phosphate + H(+)</text>
        <dbReference type="Rhea" id="RHEA:14965"/>
        <dbReference type="ChEBI" id="CHEBI:15377"/>
        <dbReference type="ChEBI" id="CHEBI:15378"/>
        <dbReference type="ChEBI" id="CHEBI:29067"/>
        <dbReference type="ChEBI" id="CHEBI:43474"/>
        <dbReference type="ChEBI" id="CHEBI:59918"/>
        <dbReference type="EC" id="3.6.1.7"/>
    </reaction>
</comment>
<evidence type="ECO:0000256" key="2">
    <source>
        <dbReference type="ARBA" id="ARBA00008097"/>
    </source>
</evidence>
<evidence type="ECO:0000256" key="8">
    <source>
        <dbReference type="PIRNR" id="PIRNR006256"/>
    </source>
</evidence>
<dbReference type="Pfam" id="PF07503">
    <property type="entry name" value="zf-HYPF"/>
    <property type="match status" value="2"/>
</dbReference>
<dbReference type="Pfam" id="PF00708">
    <property type="entry name" value="Acylphosphatase"/>
    <property type="match status" value="1"/>
</dbReference>
<dbReference type="InterPro" id="IPR043129">
    <property type="entry name" value="ATPase_NBD"/>
</dbReference>
<name>A0ABP9V9A3_9DEIO</name>